<dbReference type="InterPro" id="IPR017550">
    <property type="entry name" value="Formylmethanofuran_DH_suC"/>
</dbReference>
<dbReference type="SUPFAM" id="SSF69336">
    <property type="entry name" value="Alpha subunit of glutamate synthase, C-terminal domain"/>
    <property type="match status" value="1"/>
</dbReference>
<dbReference type="Gene3D" id="2.160.20.60">
    <property type="entry name" value="Glutamate synthase, alpha subunit, C-terminal domain"/>
    <property type="match status" value="1"/>
</dbReference>
<dbReference type="GO" id="GO:0018493">
    <property type="term" value="F:formylmethanofuran dehydrogenase activity"/>
    <property type="evidence" value="ECO:0007669"/>
    <property type="project" value="UniProtKB-EC"/>
</dbReference>
<sequence>MSGYRLKLTAPLEARLDFSGITPAALAGLGPDEVARKPVFLGNRRVALGDVFEVSAVASAALVVSGDPRLDGVGTALEQGEILVEGPVGALAGARMAGGRLVVRGDAGESLAAGLLGGRIEVSGHAGPRLGCALPGERLGMRGGLVLVSGDAGPGLGERLRGGLVLVSGDAGAGAALDLVAGTIAVAGRIGPDAGRGMRRGSLLLAQAPETPAPGFVDTGSHDFIALLLLARRVPELAALFGGGLSGRAQRLAGNRLAGGEGEILLLQ</sequence>
<keyword evidence="2" id="KW-1185">Reference proteome</keyword>
<dbReference type="InterPro" id="IPR036485">
    <property type="entry name" value="Glu_synth_asu_C_sf"/>
</dbReference>
<dbReference type="Proteomes" id="UP001241747">
    <property type="component" value="Unassembled WGS sequence"/>
</dbReference>
<name>A0ABU0LJA5_XANAG</name>
<keyword evidence="1" id="KW-0560">Oxidoreductase</keyword>
<dbReference type="EMBL" id="JAUSVY010000014">
    <property type="protein sequence ID" value="MDQ0507211.1"/>
    <property type="molecule type" value="Genomic_DNA"/>
</dbReference>
<evidence type="ECO:0000313" key="1">
    <source>
        <dbReference type="EMBL" id="MDQ0507211.1"/>
    </source>
</evidence>
<accession>A0ABU0LJA5</accession>
<evidence type="ECO:0000313" key="2">
    <source>
        <dbReference type="Proteomes" id="UP001241747"/>
    </source>
</evidence>
<dbReference type="PANTHER" id="PTHR39673">
    <property type="entry name" value="TUNGSTEN FORMYLMETHANOFURAN DEHYDROGENASE, SUBUNIT C (FWDC)"/>
    <property type="match status" value="1"/>
</dbReference>
<dbReference type="RefSeq" id="WP_237346373.1">
    <property type="nucleotide sequence ID" value="NZ_JABWGX010000018.1"/>
</dbReference>
<protein>
    <submittedName>
        <fullName evidence="1">Formylmethanofuran dehydrogenase subunit C</fullName>
        <ecNumber evidence="1">1.2.7.12</ecNumber>
    </submittedName>
</protein>
<proteinExistence type="predicted"/>
<comment type="caution">
    <text evidence="1">The sequence shown here is derived from an EMBL/GenBank/DDBJ whole genome shotgun (WGS) entry which is preliminary data.</text>
</comment>
<reference evidence="1 2" key="1">
    <citation type="submission" date="2023-07" db="EMBL/GenBank/DDBJ databases">
        <title>Genomic Encyclopedia of Type Strains, Phase IV (KMG-IV): sequencing the most valuable type-strain genomes for metagenomic binning, comparative biology and taxonomic classification.</title>
        <authorList>
            <person name="Goeker M."/>
        </authorList>
    </citation>
    <scope>NUCLEOTIDE SEQUENCE [LARGE SCALE GENOMIC DNA]</scope>
    <source>
        <strain evidence="1 2">DSM 3770</strain>
    </source>
</reference>
<organism evidence="1 2">
    <name type="scientific">Xanthobacter agilis</name>
    <dbReference type="NCBI Taxonomy" id="47492"/>
    <lineage>
        <taxon>Bacteria</taxon>
        <taxon>Pseudomonadati</taxon>
        <taxon>Pseudomonadota</taxon>
        <taxon>Alphaproteobacteria</taxon>
        <taxon>Hyphomicrobiales</taxon>
        <taxon>Xanthobacteraceae</taxon>
        <taxon>Xanthobacter</taxon>
    </lineage>
</organism>
<dbReference type="NCBIfam" id="TIGR03122">
    <property type="entry name" value="one_C_dehyd_C"/>
    <property type="match status" value="1"/>
</dbReference>
<dbReference type="PANTHER" id="PTHR39673:SF5">
    <property type="entry name" value="TUNGSTEN-CONTAINING FORMYLMETHANOFURAN DEHYDROGENASE 2 SUBUNIT C"/>
    <property type="match status" value="1"/>
</dbReference>
<dbReference type="EC" id="1.2.7.12" evidence="1"/>
<gene>
    <name evidence="1" type="ORF">QOZ94_004027</name>
</gene>